<name>A0A1Y5TL15_9PROT</name>
<feature type="chain" id="PRO_5012102293" description="PepSY domain-containing protein" evidence="1">
    <location>
        <begin position="23"/>
        <end position="90"/>
    </location>
</feature>
<sequence length="90" mass="10238">MNRLTTAAVLLAALLGTNSAFAEDRCNVPVAEWQPSEALQQKLETEGWKIKRIKSDDGCYEVYAIDPRGDRVEAYFDPRSFKMIKQKIDD</sequence>
<evidence type="ECO:0000259" key="2">
    <source>
        <dbReference type="Pfam" id="PF13670"/>
    </source>
</evidence>
<keyword evidence="4" id="KW-1185">Reference proteome</keyword>
<reference evidence="3 4" key="1">
    <citation type="submission" date="2017-03" db="EMBL/GenBank/DDBJ databases">
        <authorList>
            <person name="Afonso C.L."/>
            <person name="Miller P.J."/>
            <person name="Scott M.A."/>
            <person name="Spackman E."/>
            <person name="Goraichik I."/>
            <person name="Dimitrov K.M."/>
            <person name="Suarez D.L."/>
            <person name="Swayne D.E."/>
        </authorList>
    </citation>
    <scope>NUCLEOTIDE SEQUENCE [LARGE SCALE GENOMIC DNA]</scope>
    <source>
        <strain evidence="3 4">CECT 7691</strain>
    </source>
</reference>
<feature type="signal peptide" evidence="1">
    <location>
        <begin position="1"/>
        <end position="22"/>
    </location>
</feature>
<feature type="domain" description="PepSY" evidence="2">
    <location>
        <begin position="7"/>
        <end position="87"/>
    </location>
</feature>
<dbReference type="AlphaFoldDB" id="A0A1Y5TL15"/>
<keyword evidence="1" id="KW-0732">Signal</keyword>
<dbReference type="InterPro" id="IPR025711">
    <property type="entry name" value="PepSY"/>
</dbReference>
<dbReference type="InParanoid" id="A0A1Y5TL15"/>
<gene>
    <name evidence="3" type="ORF">OCH7691_02797</name>
</gene>
<dbReference type="RefSeq" id="WP_085884128.1">
    <property type="nucleotide sequence ID" value="NZ_FWFR01000002.1"/>
</dbReference>
<dbReference type="EMBL" id="FWFR01000002">
    <property type="protein sequence ID" value="SLN62830.1"/>
    <property type="molecule type" value="Genomic_DNA"/>
</dbReference>
<proteinExistence type="predicted"/>
<protein>
    <recommendedName>
        <fullName evidence="2">PepSY domain-containing protein</fullName>
    </recommendedName>
</protein>
<dbReference type="Pfam" id="PF13670">
    <property type="entry name" value="PepSY_2"/>
    <property type="match status" value="1"/>
</dbReference>
<evidence type="ECO:0000313" key="4">
    <source>
        <dbReference type="Proteomes" id="UP000193200"/>
    </source>
</evidence>
<organism evidence="3 4">
    <name type="scientific">Oceanibacterium hippocampi</name>
    <dbReference type="NCBI Taxonomy" id="745714"/>
    <lineage>
        <taxon>Bacteria</taxon>
        <taxon>Pseudomonadati</taxon>
        <taxon>Pseudomonadota</taxon>
        <taxon>Alphaproteobacteria</taxon>
        <taxon>Sneathiellales</taxon>
        <taxon>Sneathiellaceae</taxon>
        <taxon>Oceanibacterium</taxon>
    </lineage>
</organism>
<accession>A0A1Y5TL15</accession>
<evidence type="ECO:0000313" key="3">
    <source>
        <dbReference type="EMBL" id="SLN62830.1"/>
    </source>
</evidence>
<evidence type="ECO:0000256" key="1">
    <source>
        <dbReference type="SAM" id="SignalP"/>
    </source>
</evidence>
<dbReference type="OrthoDB" id="7365433at2"/>
<dbReference type="Proteomes" id="UP000193200">
    <property type="component" value="Unassembled WGS sequence"/>
</dbReference>